<accession>A0A2H8TVB8</accession>
<feature type="region of interest" description="Disordered" evidence="5">
    <location>
        <begin position="178"/>
        <end position="252"/>
    </location>
</feature>
<feature type="compositionally biased region" description="Basic and acidic residues" evidence="5">
    <location>
        <begin position="243"/>
        <end position="252"/>
    </location>
</feature>
<dbReference type="Pfam" id="PF02535">
    <property type="entry name" value="Zip"/>
    <property type="match status" value="1"/>
</dbReference>
<feature type="compositionally biased region" description="Basic and acidic residues" evidence="5">
    <location>
        <begin position="431"/>
        <end position="454"/>
    </location>
</feature>
<evidence type="ECO:0000256" key="5">
    <source>
        <dbReference type="SAM" id="MobiDB-lite"/>
    </source>
</evidence>
<evidence type="ECO:0000256" key="1">
    <source>
        <dbReference type="ARBA" id="ARBA00004141"/>
    </source>
</evidence>
<feature type="transmembrane region" description="Helical" evidence="6">
    <location>
        <begin position="275"/>
        <end position="294"/>
    </location>
</feature>
<proteinExistence type="predicted"/>
<dbReference type="InterPro" id="IPR003689">
    <property type="entry name" value="ZIP"/>
</dbReference>
<evidence type="ECO:0000256" key="2">
    <source>
        <dbReference type="ARBA" id="ARBA00022692"/>
    </source>
</evidence>
<evidence type="ECO:0000256" key="3">
    <source>
        <dbReference type="ARBA" id="ARBA00022989"/>
    </source>
</evidence>
<feature type="compositionally biased region" description="Low complexity" evidence="5">
    <location>
        <begin position="189"/>
        <end position="199"/>
    </location>
</feature>
<feature type="region of interest" description="Disordered" evidence="5">
    <location>
        <begin position="424"/>
        <end position="454"/>
    </location>
</feature>
<dbReference type="OrthoDB" id="448280at2759"/>
<sequence>MAETTRIVSDDMTATSTSALVDQTIVAKTFAMLVLGLGSFVLGVVPLKLTKWWRMDPAAAPTHQGGHSHGGDSAAGSPVVSLLLCFGGGVLLFTTLLHLQPEVREGVGRLQKTGQLPNGEGTEHLGDLIFCAGFFMVFIVDEIVHSVLDRCAASHADRSSAEEVLHRSMSLRRRTMSIPRASLAGSGGSPSSVPSVTGGMSVASNKELLQNEVPGKPHDKRYRPSGWGCGTAASPPPRTAHRQRVDGCDGDTEKQMKLGGDGGGGIDGGHSFRGLFTVLALSFHEVFEGLAIGLEERVDNVWYLFIAVATHKLVIAFCIGLELAWSKTRRPVLVMYVATFALVTPVGIIIGMVLVQCGSGGTVDGSPGRVAVILQGLAAGTLLYVVFFEVLARHKQSGFLHLLSIMFGFSILLVLQLMTHQHSHGPVDNNQHSDHDHSSHEHEHEHEHEHVHDH</sequence>
<feature type="transmembrane region" description="Helical" evidence="6">
    <location>
        <begin position="333"/>
        <end position="355"/>
    </location>
</feature>
<dbReference type="AlphaFoldDB" id="A0A2H8TVB8"/>
<dbReference type="PANTHER" id="PTHR11040:SF203">
    <property type="entry name" value="FI18611P1-RELATED"/>
    <property type="match status" value="1"/>
</dbReference>
<name>A0A2H8TVB8_9HEMI</name>
<reference evidence="7" key="1">
    <citation type="submission" date="2017-10" db="EMBL/GenBank/DDBJ databases">
        <title>Transcriptome Assembly of Sugarcane Aphid Adults.</title>
        <authorList>
            <person name="Scully E.D."/>
            <person name="Palmer N.A."/>
            <person name="Geib S.M."/>
            <person name="Sarath G."/>
            <person name="Sattler S.E."/>
        </authorList>
    </citation>
    <scope>NUCLEOTIDE SEQUENCE</scope>
    <source>
        <tissue evidence="7">Whole body</tissue>
    </source>
</reference>
<keyword evidence="4 6" id="KW-0472">Membrane</keyword>
<evidence type="ECO:0000256" key="4">
    <source>
        <dbReference type="ARBA" id="ARBA00023136"/>
    </source>
</evidence>
<dbReference type="EMBL" id="GFXV01005303">
    <property type="protein sequence ID" value="MBW17108.1"/>
    <property type="molecule type" value="Transcribed_RNA"/>
</dbReference>
<gene>
    <name evidence="7" type="primary">slc39a1</name>
</gene>
<evidence type="ECO:0000313" key="7">
    <source>
        <dbReference type="EMBL" id="MBW17108.1"/>
    </source>
</evidence>
<keyword evidence="3 6" id="KW-1133">Transmembrane helix</keyword>
<feature type="transmembrane region" description="Helical" evidence="6">
    <location>
        <begin position="367"/>
        <end position="387"/>
    </location>
</feature>
<organism evidence="7">
    <name type="scientific">Melanaphis sacchari</name>
    <dbReference type="NCBI Taxonomy" id="742174"/>
    <lineage>
        <taxon>Eukaryota</taxon>
        <taxon>Metazoa</taxon>
        <taxon>Ecdysozoa</taxon>
        <taxon>Arthropoda</taxon>
        <taxon>Hexapoda</taxon>
        <taxon>Insecta</taxon>
        <taxon>Pterygota</taxon>
        <taxon>Neoptera</taxon>
        <taxon>Paraneoptera</taxon>
        <taxon>Hemiptera</taxon>
        <taxon>Sternorrhyncha</taxon>
        <taxon>Aphidomorpha</taxon>
        <taxon>Aphidoidea</taxon>
        <taxon>Aphididae</taxon>
        <taxon>Aphidini</taxon>
        <taxon>Melanaphis</taxon>
    </lineage>
</organism>
<dbReference type="GO" id="GO:0005385">
    <property type="term" value="F:zinc ion transmembrane transporter activity"/>
    <property type="evidence" value="ECO:0007669"/>
    <property type="project" value="TreeGrafter"/>
</dbReference>
<feature type="transmembrane region" description="Helical" evidence="6">
    <location>
        <begin position="300"/>
        <end position="321"/>
    </location>
</feature>
<protein>
    <submittedName>
        <fullName evidence="7">Zinc transporter ZIP1</fullName>
    </submittedName>
</protein>
<feature type="transmembrane region" description="Helical" evidence="6">
    <location>
        <begin position="25"/>
        <end position="47"/>
    </location>
</feature>
<feature type="transmembrane region" description="Helical" evidence="6">
    <location>
        <begin position="399"/>
        <end position="418"/>
    </location>
</feature>
<feature type="transmembrane region" description="Helical" evidence="6">
    <location>
        <begin position="79"/>
        <end position="99"/>
    </location>
</feature>
<evidence type="ECO:0000256" key="6">
    <source>
        <dbReference type="SAM" id="Phobius"/>
    </source>
</evidence>
<dbReference type="GO" id="GO:0005886">
    <property type="term" value="C:plasma membrane"/>
    <property type="evidence" value="ECO:0007669"/>
    <property type="project" value="TreeGrafter"/>
</dbReference>
<keyword evidence="2 6" id="KW-0812">Transmembrane</keyword>
<comment type="subcellular location">
    <subcellularLocation>
        <location evidence="1">Membrane</location>
        <topology evidence="1">Multi-pass membrane protein</topology>
    </subcellularLocation>
</comment>
<dbReference type="PANTHER" id="PTHR11040">
    <property type="entry name" value="ZINC/IRON TRANSPORTER"/>
    <property type="match status" value="1"/>
</dbReference>